<accession>A0A645DBL8</accession>
<protein>
    <submittedName>
        <fullName evidence="1">Uncharacterized protein</fullName>
    </submittedName>
</protein>
<comment type="caution">
    <text evidence="1">The sequence shown here is derived from an EMBL/GenBank/DDBJ whole genome shotgun (WGS) entry which is preliminary data.</text>
</comment>
<evidence type="ECO:0000313" key="1">
    <source>
        <dbReference type="EMBL" id="MPM86343.1"/>
    </source>
</evidence>
<gene>
    <name evidence="1" type="ORF">SDC9_133432</name>
</gene>
<reference evidence="1" key="1">
    <citation type="submission" date="2019-08" db="EMBL/GenBank/DDBJ databases">
        <authorList>
            <person name="Kucharzyk K."/>
            <person name="Murdoch R.W."/>
            <person name="Higgins S."/>
            <person name="Loffler F."/>
        </authorList>
    </citation>
    <scope>NUCLEOTIDE SEQUENCE</scope>
</reference>
<dbReference type="AlphaFoldDB" id="A0A645DBL8"/>
<name>A0A645DBL8_9ZZZZ</name>
<proteinExistence type="predicted"/>
<sequence length="96" mass="10470">MLVRIDSWGFLDLLRRVRSGDLAVGHDCLLQRYEGLLQTEQPGLDRHPAGLSGLIVEVNLADAADPVAVHVDDVAVEKFFVSVIGHSGNPFIHAQD</sequence>
<dbReference type="EMBL" id="VSSQ01034410">
    <property type="protein sequence ID" value="MPM86343.1"/>
    <property type="molecule type" value="Genomic_DNA"/>
</dbReference>
<organism evidence="1">
    <name type="scientific">bioreactor metagenome</name>
    <dbReference type="NCBI Taxonomy" id="1076179"/>
    <lineage>
        <taxon>unclassified sequences</taxon>
        <taxon>metagenomes</taxon>
        <taxon>ecological metagenomes</taxon>
    </lineage>
</organism>